<dbReference type="AlphaFoldDB" id="A0A834LFT5"/>
<name>A0A834LFT5_RHOSS</name>
<evidence type="ECO:0000256" key="1">
    <source>
        <dbReference type="SAM" id="MobiDB-lite"/>
    </source>
</evidence>
<feature type="compositionally biased region" description="Basic and acidic residues" evidence="1">
    <location>
        <begin position="18"/>
        <end position="37"/>
    </location>
</feature>
<reference evidence="2" key="1">
    <citation type="submission" date="2019-11" db="EMBL/GenBank/DDBJ databases">
        <authorList>
            <person name="Liu Y."/>
            <person name="Hou J."/>
            <person name="Li T.-Q."/>
            <person name="Guan C.-H."/>
            <person name="Wu X."/>
            <person name="Wu H.-Z."/>
            <person name="Ling F."/>
            <person name="Zhang R."/>
            <person name="Shi X.-G."/>
            <person name="Ren J.-P."/>
            <person name="Chen E.-F."/>
            <person name="Sun J.-M."/>
        </authorList>
    </citation>
    <scope>NUCLEOTIDE SEQUENCE</scope>
    <source>
        <strain evidence="2">Adult_tree_wgs_1</strain>
        <tissue evidence="2">Leaves</tissue>
    </source>
</reference>
<proteinExistence type="predicted"/>
<keyword evidence="3" id="KW-1185">Reference proteome</keyword>
<comment type="caution">
    <text evidence="2">The sequence shown here is derived from an EMBL/GenBank/DDBJ whole genome shotgun (WGS) entry which is preliminary data.</text>
</comment>
<organism evidence="2 3">
    <name type="scientific">Rhododendron simsii</name>
    <name type="common">Sims's rhododendron</name>
    <dbReference type="NCBI Taxonomy" id="118357"/>
    <lineage>
        <taxon>Eukaryota</taxon>
        <taxon>Viridiplantae</taxon>
        <taxon>Streptophyta</taxon>
        <taxon>Embryophyta</taxon>
        <taxon>Tracheophyta</taxon>
        <taxon>Spermatophyta</taxon>
        <taxon>Magnoliopsida</taxon>
        <taxon>eudicotyledons</taxon>
        <taxon>Gunneridae</taxon>
        <taxon>Pentapetalae</taxon>
        <taxon>asterids</taxon>
        <taxon>Ericales</taxon>
        <taxon>Ericaceae</taxon>
        <taxon>Ericoideae</taxon>
        <taxon>Rhodoreae</taxon>
        <taxon>Rhododendron</taxon>
    </lineage>
</organism>
<dbReference type="Proteomes" id="UP000626092">
    <property type="component" value="Unassembled WGS sequence"/>
</dbReference>
<feature type="region of interest" description="Disordered" evidence="1">
    <location>
        <begin position="1"/>
        <end position="41"/>
    </location>
</feature>
<protein>
    <submittedName>
        <fullName evidence="2">Uncharacterized protein</fullName>
    </submittedName>
</protein>
<accession>A0A834LFT5</accession>
<dbReference type="EMBL" id="WJXA01000008">
    <property type="protein sequence ID" value="KAF7134440.1"/>
    <property type="molecule type" value="Genomic_DNA"/>
</dbReference>
<gene>
    <name evidence="2" type="ORF">RHSIM_Rhsim08G0139900</name>
</gene>
<evidence type="ECO:0000313" key="3">
    <source>
        <dbReference type="Proteomes" id="UP000626092"/>
    </source>
</evidence>
<sequence>MADGTISMIEGLGSKAIDSNEMRRKPPPDSHSVKEEISDSEDELLEVLEGVESINQEVGALNHHIKTTTSLSTVQSELKSPPAPEPSDLLGLEVKKEAAEQVSQGNTIFNKYLSKSAKKRLKKQAKEESISSFSSGGN</sequence>
<evidence type="ECO:0000313" key="2">
    <source>
        <dbReference type="EMBL" id="KAF7134440.1"/>
    </source>
</evidence>
<dbReference type="OrthoDB" id="1939300at2759"/>